<dbReference type="GO" id="GO:0005929">
    <property type="term" value="C:cilium"/>
    <property type="evidence" value="ECO:0007669"/>
    <property type="project" value="UniProtKB-SubCell"/>
</dbReference>
<dbReference type="InterPro" id="IPR059041">
    <property type="entry name" value="Ig_DLEC1_1"/>
</dbReference>
<dbReference type="OMA" id="APGMCCK"/>
<dbReference type="Pfam" id="PF22544">
    <property type="entry name" value="HYDIN_VesB_CFA65-like_Ig"/>
    <property type="match status" value="1"/>
</dbReference>
<evidence type="ECO:0000256" key="3">
    <source>
        <dbReference type="ARBA" id="ARBA00022490"/>
    </source>
</evidence>
<evidence type="ECO:0000259" key="8">
    <source>
        <dbReference type="Pfam" id="PF23277"/>
    </source>
</evidence>
<dbReference type="GO" id="GO:0005737">
    <property type="term" value="C:cytoplasm"/>
    <property type="evidence" value="ECO:0007669"/>
    <property type="project" value="UniProtKB-SubCell"/>
</dbReference>
<dbReference type="PANTHER" id="PTHR46348:SF1">
    <property type="entry name" value="DELETED IN LUNG AND ESOPHAGEAL CANCER PROTEIN 1"/>
    <property type="match status" value="1"/>
</dbReference>
<dbReference type="STRING" id="109280.ENSHCOP00000003473"/>
<dbReference type="Ensembl" id="ENSHCOT00000008675.1">
    <property type="protein sequence ID" value="ENSHCOP00000003473.1"/>
    <property type="gene ID" value="ENSHCOG00000004834.1"/>
</dbReference>
<dbReference type="AlphaFoldDB" id="A0A3Q2XGJ9"/>
<feature type="domain" description="HYDIN/VesB/CFA65-like Ig-like" evidence="7">
    <location>
        <begin position="435"/>
        <end position="539"/>
    </location>
</feature>
<evidence type="ECO:0000313" key="9">
    <source>
        <dbReference type="Ensembl" id="ENSHCOP00000003473.1"/>
    </source>
</evidence>
<proteinExistence type="predicted"/>
<feature type="region of interest" description="Disordered" evidence="6">
    <location>
        <begin position="49"/>
        <end position="68"/>
    </location>
</feature>
<keyword evidence="3" id="KW-0963">Cytoplasm</keyword>
<feature type="compositionally biased region" description="Basic and acidic residues" evidence="6">
    <location>
        <begin position="101"/>
        <end position="114"/>
    </location>
</feature>
<keyword evidence="5" id="KW-0966">Cell projection</keyword>
<evidence type="ECO:0000256" key="6">
    <source>
        <dbReference type="SAM" id="MobiDB-lite"/>
    </source>
</evidence>
<dbReference type="GO" id="GO:0008285">
    <property type="term" value="P:negative regulation of cell population proliferation"/>
    <property type="evidence" value="ECO:0007669"/>
    <property type="project" value="InterPro"/>
</dbReference>
<dbReference type="InterPro" id="IPR033304">
    <property type="entry name" value="DLEC1"/>
</dbReference>
<dbReference type="GeneTree" id="ENSGT00940000165361"/>
<feature type="region of interest" description="Disordered" evidence="6">
    <location>
        <begin position="77"/>
        <end position="114"/>
    </location>
</feature>
<feature type="domain" description="Deleted in lung and esophageal cancer protein 1 Ig-like" evidence="8">
    <location>
        <begin position="354"/>
        <end position="420"/>
    </location>
</feature>
<reference evidence="9" key="2">
    <citation type="submission" date="2025-09" db="UniProtKB">
        <authorList>
            <consortium name="Ensembl"/>
        </authorList>
    </citation>
    <scope>IDENTIFICATION</scope>
</reference>
<evidence type="ECO:0000256" key="2">
    <source>
        <dbReference type="ARBA" id="ARBA00004496"/>
    </source>
</evidence>
<dbReference type="Gene3D" id="2.60.40.10">
    <property type="entry name" value="Immunoglobulins"/>
    <property type="match status" value="3"/>
</dbReference>
<evidence type="ECO:0000256" key="4">
    <source>
        <dbReference type="ARBA" id="ARBA00023069"/>
    </source>
</evidence>
<evidence type="ECO:0000256" key="1">
    <source>
        <dbReference type="ARBA" id="ARBA00004138"/>
    </source>
</evidence>
<reference evidence="9" key="1">
    <citation type="submission" date="2025-08" db="UniProtKB">
        <authorList>
            <consortium name="Ensembl"/>
        </authorList>
    </citation>
    <scope>IDENTIFICATION</scope>
</reference>
<dbReference type="InterPro" id="IPR013783">
    <property type="entry name" value="Ig-like_fold"/>
</dbReference>
<protein>
    <recommendedName>
        <fullName evidence="11">DLEC1 cilia and flagella associated protein</fullName>
    </recommendedName>
</protein>
<evidence type="ECO:0000256" key="5">
    <source>
        <dbReference type="ARBA" id="ARBA00023273"/>
    </source>
</evidence>
<name>A0A3Q2XGJ9_HIPCM</name>
<dbReference type="PANTHER" id="PTHR46348">
    <property type="entry name" value="DELETED IN LUNG AND ESOPHAGEAL CANCER PROTEIN 1"/>
    <property type="match status" value="1"/>
</dbReference>
<organism evidence="9 10">
    <name type="scientific">Hippocampus comes</name>
    <name type="common">Tiger tail seahorse</name>
    <dbReference type="NCBI Taxonomy" id="109280"/>
    <lineage>
        <taxon>Eukaryota</taxon>
        <taxon>Metazoa</taxon>
        <taxon>Chordata</taxon>
        <taxon>Craniata</taxon>
        <taxon>Vertebrata</taxon>
        <taxon>Euteleostomi</taxon>
        <taxon>Actinopterygii</taxon>
        <taxon>Neopterygii</taxon>
        <taxon>Teleostei</taxon>
        <taxon>Neoteleostei</taxon>
        <taxon>Acanthomorphata</taxon>
        <taxon>Syngnathiaria</taxon>
        <taxon>Syngnathiformes</taxon>
        <taxon>Syngnathoidei</taxon>
        <taxon>Syngnathidae</taxon>
        <taxon>Hippocampus</taxon>
    </lineage>
</organism>
<comment type="subcellular location">
    <subcellularLocation>
        <location evidence="1">Cell projection</location>
        <location evidence="1">Cilium</location>
    </subcellularLocation>
    <subcellularLocation>
        <location evidence="2">Cytoplasm</location>
    </subcellularLocation>
</comment>
<dbReference type="Proteomes" id="UP000264820">
    <property type="component" value="Unplaced"/>
</dbReference>
<keyword evidence="4" id="KW-0969">Cilium</keyword>
<evidence type="ECO:0000313" key="10">
    <source>
        <dbReference type="Proteomes" id="UP000264820"/>
    </source>
</evidence>
<feature type="compositionally biased region" description="Basic and acidic residues" evidence="6">
    <location>
        <begin position="258"/>
        <end position="267"/>
    </location>
</feature>
<evidence type="ECO:0000259" key="7">
    <source>
        <dbReference type="Pfam" id="PF22544"/>
    </source>
</evidence>
<accession>A0A3Q2XGJ9</accession>
<evidence type="ECO:0008006" key="11">
    <source>
        <dbReference type="Google" id="ProtNLM"/>
    </source>
</evidence>
<feature type="compositionally biased region" description="Basic and acidic residues" evidence="6">
    <location>
        <begin position="278"/>
        <end position="293"/>
    </location>
</feature>
<feature type="region of interest" description="Disordered" evidence="6">
    <location>
        <begin position="215"/>
        <end position="293"/>
    </location>
</feature>
<feature type="compositionally biased region" description="Basic and acidic residues" evidence="6">
    <location>
        <begin position="216"/>
        <end position="233"/>
    </location>
</feature>
<dbReference type="InterPro" id="IPR053879">
    <property type="entry name" value="HYDIN_VesB_CFA65-like_Ig"/>
</dbReference>
<dbReference type="GO" id="GO:0015631">
    <property type="term" value="F:tubulin binding"/>
    <property type="evidence" value="ECO:0007669"/>
    <property type="project" value="TreeGrafter"/>
</dbReference>
<sequence length="684" mass="75754">MTALLTSLGRLEEPVIEAKLPPTPSLAHSAPPLPSDLKSDALPTELRLLRDREEGGSARRGGPGIATHREVCRSLGPLSSRAPAAPSPPTGSFSLLTPSKTSRDKSDRAAYGHGFLDRGGVRERRLSATCGRAHALIDALLMCFAQKDISHVLASTFKELYTKVTPCNLMKAKGRSSYHDKYVDELKRVRAEYNQRIKEADMLESHIIQARARAASTERRTTERMKEDFRDVPDLQGLPPGRRNIHPLLASFQLSTAREPRRDRSVFPEKMQSRPRPKWKDEPSATDRAEGNEKLRKMKERQRMLQNPRFLPPKAHRGAASLIRPRTAKKDGGEPPALERSALADVSLPSQSTLELKNVSFSSRDIRVLPPSSSHFTIGLGRFPGKGGVVAPGMSCKFTVRFAPDSLADYEDRVVVESEGEHILVVPIEARRPPPVLTLPGVLDCGYCLIGGLRCVQFHCQNVGLSAGTFCVVPKDRWPSVATSCYCEQPPFAVSPSFFALQPGESTVVEALFFPATTEQICRIFTVVCDNCQVKDVCVQGEGQLIALELLSVSGEERPPVLGEARDVTADHFVRFEPCNPRTAQRKTAVIRNNVHLELPFRWRIMKPNLPPPLLAEIPEPRQIRYQPEWDDVFQVSPASGILAPCRDRDFTISFCPKEVETRSASHSPALCARASRFSEPDTP</sequence>
<keyword evidence="10" id="KW-1185">Reference proteome</keyword>
<dbReference type="Pfam" id="PF23277">
    <property type="entry name" value="Ig_Dlec1_1"/>
    <property type="match status" value="1"/>
</dbReference>